<gene>
    <name evidence="3" type="ORF">CALCODRAFT_553563</name>
</gene>
<feature type="region of interest" description="Disordered" evidence="1">
    <location>
        <begin position="69"/>
        <end position="105"/>
    </location>
</feature>
<dbReference type="InParanoid" id="A0A165IJF7"/>
<keyword evidence="4" id="KW-1185">Reference proteome</keyword>
<proteinExistence type="predicted"/>
<feature type="region of interest" description="Disordered" evidence="1">
    <location>
        <begin position="1"/>
        <end position="23"/>
    </location>
</feature>
<feature type="transmembrane region" description="Helical" evidence="2">
    <location>
        <begin position="115"/>
        <end position="135"/>
    </location>
</feature>
<dbReference type="Proteomes" id="UP000076842">
    <property type="component" value="Unassembled WGS sequence"/>
</dbReference>
<evidence type="ECO:0000256" key="2">
    <source>
        <dbReference type="SAM" id="Phobius"/>
    </source>
</evidence>
<organism evidence="3 4">
    <name type="scientific">Calocera cornea HHB12733</name>
    <dbReference type="NCBI Taxonomy" id="1353952"/>
    <lineage>
        <taxon>Eukaryota</taxon>
        <taxon>Fungi</taxon>
        <taxon>Dikarya</taxon>
        <taxon>Basidiomycota</taxon>
        <taxon>Agaricomycotina</taxon>
        <taxon>Dacrymycetes</taxon>
        <taxon>Dacrymycetales</taxon>
        <taxon>Dacrymycetaceae</taxon>
        <taxon>Calocera</taxon>
    </lineage>
</organism>
<evidence type="ECO:0000313" key="3">
    <source>
        <dbReference type="EMBL" id="KZT60652.1"/>
    </source>
</evidence>
<dbReference type="EMBL" id="KV423929">
    <property type="protein sequence ID" value="KZT60652.1"/>
    <property type="molecule type" value="Genomic_DNA"/>
</dbReference>
<keyword evidence="2" id="KW-0472">Membrane</keyword>
<accession>A0A165IJF7</accession>
<keyword evidence="2" id="KW-1133">Transmembrane helix</keyword>
<protein>
    <submittedName>
        <fullName evidence="3">Uncharacterized protein</fullName>
    </submittedName>
</protein>
<dbReference type="AlphaFoldDB" id="A0A165IJF7"/>
<keyword evidence="2" id="KW-0812">Transmembrane</keyword>
<evidence type="ECO:0000256" key="1">
    <source>
        <dbReference type="SAM" id="MobiDB-lite"/>
    </source>
</evidence>
<name>A0A165IJF7_9BASI</name>
<feature type="compositionally biased region" description="Basic and acidic residues" evidence="1">
    <location>
        <begin position="92"/>
        <end position="101"/>
    </location>
</feature>
<reference evidence="3 4" key="1">
    <citation type="journal article" date="2016" name="Mol. Biol. Evol.">
        <title>Comparative Genomics of Early-Diverging Mushroom-Forming Fungi Provides Insights into the Origins of Lignocellulose Decay Capabilities.</title>
        <authorList>
            <person name="Nagy L.G."/>
            <person name="Riley R."/>
            <person name="Tritt A."/>
            <person name="Adam C."/>
            <person name="Daum C."/>
            <person name="Floudas D."/>
            <person name="Sun H."/>
            <person name="Yadav J.S."/>
            <person name="Pangilinan J."/>
            <person name="Larsson K.H."/>
            <person name="Matsuura K."/>
            <person name="Barry K."/>
            <person name="Labutti K."/>
            <person name="Kuo R."/>
            <person name="Ohm R.A."/>
            <person name="Bhattacharya S.S."/>
            <person name="Shirouzu T."/>
            <person name="Yoshinaga Y."/>
            <person name="Martin F.M."/>
            <person name="Grigoriev I.V."/>
            <person name="Hibbett D.S."/>
        </authorList>
    </citation>
    <scope>NUCLEOTIDE SEQUENCE [LARGE SCALE GENOMIC DNA]</scope>
    <source>
        <strain evidence="3 4">HHB12733</strain>
    </source>
</reference>
<sequence>MTLRCPAPSSFHTSPWRPAFQGNATEDPVFQTMLSGQERLRRECAFQAPSPTLNVSSPATAQYRIVALPGGLRPSNADKQSQTPGYKARRGKEREEPEAAHLPESLRNSLSNMRFLVVAALLAFTAGASALPTTLHVHVPLPTPEAWCNGAPCYPYRAAAER</sequence>
<evidence type="ECO:0000313" key="4">
    <source>
        <dbReference type="Proteomes" id="UP000076842"/>
    </source>
</evidence>